<dbReference type="EMBL" id="JABTTQ020000001">
    <property type="protein sequence ID" value="KAK6164781.1"/>
    <property type="molecule type" value="Genomic_DNA"/>
</dbReference>
<organism evidence="3 4">
    <name type="scientific">Rehmannia glutinosa</name>
    <name type="common">Chinese foxglove</name>
    <dbReference type="NCBI Taxonomy" id="99300"/>
    <lineage>
        <taxon>Eukaryota</taxon>
        <taxon>Viridiplantae</taxon>
        <taxon>Streptophyta</taxon>
        <taxon>Embryophyta</taxon>
        <taxon>Tracheophyta</taxon>
        <taxon>Spermatophyta</taxon>
        <taxon>Magnoliopsida</taxon>
        <taxon>eudicotyledons</taxon>
        <taxon>Gunneridae</taxon>
        <taxon>Pentapetalae</taxon>
        <taxon>asterids</taxon>
        <taxon>lamiids</taxon>
        <taxon>Lamiales</taxon>
        <taxon>Orobanchaceae</taxon>
        <taxon>Rehmannieae</taxon>
        <taxon>Rehmannia</taxon>
    </lineage>
</organism>
<feature type="compositionally biased region" description="Low complexity" evidence="1">
    <location>
        <begin position="363"/>
        <end position="380"/>
    </location>
</feature>
<feature type="compositionally biased region" description="Polar residues" evidence="1">
    <location>
        <begin position="97"/>
        <end position="108"/>
    </location>
</feature>
<feature type="compositionally biased region" description="Basic and acidic residues" evidence="1">
    <location>
        <begin position="402"/>
        <end position="414"/>
    </location>
</feature>
<evidence type="ECO:0000313" key="3">
    <source>
        <dbReference type="EMBL" id="KAK6164781.1"/>
    </source>
</evidence>
<feature type="region of interest" description="Disordered" evidence="1">
    <location>
        <begin position="41"/>
        <end position="155"/>
    </location>
</feature>
<evidence type="ECO:0000313" key="4">
    <source>
        <dbReference type="Proteomes" id="UP001318860"/>
    </source>
</evidence>
<feature type="region of interest" description="Disordered" evidence="1">
    <location>
        <begin position="310"/>
        <end position="486"/>
    </location>
</feature>
<keyword evidence="4" id="KW-1185">Reference proteome</keyword>
<dbReference type="InterPro" id="IPR032795">
    <property type="entry name" value="DUF3741-assoc"/>
</dbReference>
<evidence type="ECO:0000256" key="1">
    <source>
        <dbReference type="SAM" id="MobiDB-lite"/>
    </source>
</evidence>
<feature type="compositionally biased region" description="Polar residues" evidence="1">
    <location>
        <begin position="381"/>
        <end position="392"/>
    </location>
</feature>
<protein>
    <recommendedName>
        <fullName evidence="2">DUF3741 domain-containing protein</fullName>
    </recommendedName>
</protein>
<dbReference type="Pfam" id="PF14383">
    <property type="entry name" value="VARLMGL"/>
    <property type="match status" value="1"/>
</dbReference>
<feature type="compositionally biased region" description="Basic and acidic residues" evidence="1">
    <location>
        <begin position="475"/>
        <end position="486"/>
    </location>
</feature>
<accession>A0ABR0XZY1</accession>
<feature type="compositionally biased region" description="Low complexity" evidence="1">
    <location>
        <begin position="54"/>
        <end position="66"/>
    </location>
</feature>
<comment type="caution">
    <text evidence="3">The sequence shown here is derived from an EMBL/GenBank/DDBJ whole genome shotgun (WGS) entry which is preliminary data.</text>
</comment>
<sequence>MSTGLVKEQNLEKQIEKQMGCMAGFLQIFDRHQILTGKRLYSPRRLPPSPVFDTTSESETSFPSSPAISREFGKPKQPSSLEAPRGLHPKEIRTGASIRSTANSISSDATDESQQHRSPSVIARLMGLEPLPDSSISEPENKPELRRSASESRVSRDLFQSRFTADGANFTQSPLFNNVAKDNTPMDAHYADPRNYILNNAHKTAEPPKGLNRGGFNSSSPWKAPQQRKSFFDSSDFFPEPKQSVSIYWEIENRLKMRGIDEPSKDLETLKQILEALQLKGLLHSRKPSEQNPVSHRNFVYDESPIVVMKPSRLSTPTPINRRKGNDYSPSNGRNQIRGIFRNYSFAGENSPTVSPRRERNVRSPNRSGRSPSPTTTTRSEGNTVGRRSNSLVKPKPLSVETQRRTNESTENRRVSPVHSPKINPRRTGPESTVSNRSPRSKKGVHQRAKITTVVAAAEDESSSISGSSISTSTDTERSKTEEYKEGRNLLHRCDKLLHSIAEMTATDMQPSPVSVLDSSFYKDESSTRHLLRRDVTLISKINPEKRKTIFGALRFHPLDQNAKKYRTTLISHLAGDVVTGWGDCPVEMSEAILDIERLIFKDLISETIRDLAALASSRSTLSSSMMPRRKLVF</sequence>
<feature type="compositionally biased region" description="Low complexity" evidence="1">
    <location>
        <begin position="463"/>
        <end position="474"/>
    </location>
</feature>
<feature type="compositionally biased region" description="Basic and acidic residues" evidence="1">
    <location>
        <begin position="139"/>
        <end position="155"/>
    </location>
</feature>
<dbReference type="PANTHER" id="PTHR31680:SF12">
    <property type="entry name" value="OS11G0587300 PROTEIN"/>
    <property type="match status" value="1"/>
</dbReference>
<dbReference type="InterPro" id="IPR033334">
    <property type="entry name" value="LNG1/2"/>
</dbReference>
<dbReference type="PANTHER" id="PTHR31680">
    <property type="entry name" value="LONGIFOLIA PROTEIN"/>
    <property type="match status" value="1"/>
</dbReference>
<reference evidence="3 4" key="1">
    <citation type="journal article" date="2021" name="Comput. Struct. Biotechnol. J.">
        <title>De novo genome assembly of the potent medicinal plant Rehmannia glutinosa using nanopore technology.</title>
        <authorList>
            <person name="Ma L."/>
            <person name="Dong C."/>
            <person name="Song C."/>
            <person name="Wang X."/>
            <person name="Zheng X."/>
            <person name="Niu Y."/>
            <person name="Chen S."/>
            <person name="Feng W."/>
        </authorList>
    </citation>
    <scope>NUCLEOTIDE SEQUENCE [LARGE SCALE GENOMIC DNA]</scope>
    <source>
        <strain evidence="3">DH-2019</strain>
    </source>
</reference>
<feature type="compositionally biased region" description="Basic residues" evidence="1">
    <location>
        <begin position="439"/>
        <end position="449"/>
    </location>
</feature>
<dbReference type="Proteomes" id="UP001318860">
    <property type="component" value="Unassembled WGS sequence"/>
</dbReference>
<feature type="domain" description="DUF3741" evidence="2">
    <location>
        <begin position="106"/>
        <end position="137"/>
    </location>
</feature>
<name>A0ABR0XZY1_REHGL</name>
<proteinExistence type="predicted"/>
<evidence type="ECO:0000259" key="2">
    <source>
        <dbReference type="Pfam" id="PF14383"/>
    </source>
</evidence>
<gene>
    <name evidence="3" type="ORF">DH2020_001645</name>
</gene>